<evidence type="ECO:0000256" key="3">
    <source>
        <dbReference type="ARBA" id="ARBA00022989"/>
    </source>
</evidence>
<dbReference type="Proteomes" id="UP000224634">
    <property type="component" value="Unassembled WGS sequence"/>
</dbReference>
<keyword evidence="4 6" id="KW-0472">Membrane</keyword>
<feature type="transmembrane region" description="Helical" evidence="6">
    <location>
        <begin position="94"/>
        <end position="113"/>
    </location>
</feature>
<evidence type="ECO:0000256" key="4">
    <source>
        <dbReference type="ARBA" id="ARBA00023136"/>
    </source>
</evidence>
<evidence type="ECO:0000259" key="7">
    <source>
        <dbReference type="PROSITE" id="PS50850"/>
    </source>
</evidence>
<feature type="transmembrane region" description="Helical" evidence="6">
    <location>
        <begin position="366"/>
        <end position="389"/>
    </location>
</feature>
<feature type="compositionally biased region" description="Polar residues" evidence="5">
    <location>
        <begin position="19"/>
        <end position="38"/>
    </location>
</feature>
<reference evidence="8 9" key="1">
    <citation type="submission" date="2017-10" db="EMBL/GenBank/DDBJ databases">
        <title>Comparative genomics in systemic dimorphic fungi from Ajellomycetaceae.</title>
        <authorList>
            <person name="Munoz J.F."/>
            <person name="Mcewen J.G."/>
            <person name="Clay O.K."/>
            <person name="Cuomo C.A."/>
        </authorList>
    </citation>
    <scope>NUCLEOTIDE SEQUENCE [LARGE SCALE GENOMIC DNA]</scope>
    <source>
        <strain evidence="8 9">UAMH7299</strain>
    </source>
</reference>
<feature type="compositionally biased region" description="Basic and acidic residues" evidence="5">
    <location>
        <begin position="70"/>
        <end position="84"/>
    </location>
</feature>
<dbReference type="Gene3D" id="1.20.1250.20">
    <property type="entry name" value="MFS general substrate transporter like domains"/>
    <property type="match status" value="1"/>
</dbReference>
<keyword evidence="9" id="KW-1185">Reference proteome</keyword>
<dbReference type="EMBL" id="PDNA01000046">
    <property type="protein sequence ID" value="PGH19559.1"/>
    <property type="molecule type" value="Genomic_DNA"/>
</dbReference>
<dbReference type="InterPro" id="IPR011701">
    <property type="entry name" value="MFS"/>
</dbReference>
<keyword evidence="3 6" id="KW-1133">Transmembrane helix</keyword>
<gene>
    <name evidence="8" type="ORF">AJ80_03895</name>
</gene>
<dbReference type="InterPro" id="IPR036259">
    <property type="entry name" value="MFS_trans_sf"/>
</dbReference>
<dbReference type="GO" id="GO:0015174">
    <property type="term" value="F:basic amino acid transmembrane transporter activity"/>
    <property type="evidence" value="ECO:0007669"/>
    <property type="project" value="TreeGrafter"/>
</dbReference>
<feature type="transmembrane region" description="Helical" evidence="6">
    <location>
        <begin position="456"/>
        <end position="481"/>
    </location>
</feature>
<protein>
    <recommendedName>
        <fullName evidence="7">Major facilitator superfamily (MFS) profile domain-containing protein</fullName>
    </recommendedName>
</protein>
<feature type="region of interest" description="Disordered" evidence="5">
    <location>
        <begin position="57"/>
        <end position="84"/>
    </location>
</feature>
<comment type="caution">
    <text evidence="8">The sequence shown here is derived from an EMBL/GenBank/DDBJ whole genome shotgun (WGS) entry which is preliminary data.</text>
</comment>
<feature type="transmembrane region" description="Helical" evidence="6">
    <location>
        <begin position="133"/>
        <end position="152"/>
    </location>
</feature>
<comment type="subcellular location">
    <subcellularLocation>
        <location evidence="1">Membrane</location>
        <topology evidence="1">Multi-pass membrane protein</topology>
    </subcellularLocation>
</comment>
<name>A0A2B7YEQ4_POLH7</name>
<feature type="transmembrane region" description="Helical" evidence="6">
    <location>
        <begin position="228"/>
        <end position="250"/>
    </location>
</feature>
<dbReference type="InterPro" id="IPR020846">
    <property type="entry name" value="MFS_dom"/>
</dbReference>
<feature type="transmembrane region" description="Helical" evidence="6">
    <location>
        <begin position="502"/>
        <end position="523"/>
    </location>
</feature>
<dbReference type="GO" id="GO:0000329">
    <property type="term" value="C:fungal-type vacuole membrane"/>
    <property type="evidence" value="ECO:0007669"/>
    <property type="project" value="TreeGrafter"/>
</dbReference>
<dbReference type="FunFam" id="1.20.1720.10:FF:000024">
    <property type="entry name" value="MFS multidrug transporter, putative"/>
    <property type="match status" value="1"/>
</dbReference>
<organism evidence="8 9">
    <name type="scientific">Polytolypa hystricis (strain UAMH7299)</name>
    <dbReference type="NCBI Taxonomy" id="1447883"/>
    <lineage>
        <taxon>Eukaryota</taxon>
        <taxon>Fungi</taxon>
        <taxon>Dikarya</taxon>
        <taxon>Ascomycota</taxon>
        <taxon>Pezizomycotina</taxon>
        <taxon>Eurotiomycetes</taxon>
        <taxon>Eurotiomycetidae</taxon>
        <taxon>Onygenales</taxon>
        <taxon>Onygenales incertae sedis</taxon>
        <taxon>Polytolypa</taxon>
    </lineage>
</organism>
<dbReference type="PANTHER" id="PTHR23501:SF67">
    <property type="entry name" value="MFS MULTIDRUG EFFLUX TRANSPORTER (EUROFUNG)"/>
    <property type="match status" value="1"/>
</dbReference>
<evidence type="ECO:0000256" key="6">
    <source>
        <dbReference type="SAM" id="Phobius"/>
    </source>
</evidence>
<dbReference type="Gene3D" id="1.20.1720.10">
    <property type="entry name" value="Multidrug resistance protein D"/>
    <property type="match status" value="1"/>
</dbReference>
<sequence length="595" mass="64789">MSPTMRHHRPDESTPLLRDNSSTTTFNYTTEHPTQCSTPEIDEESLDLDLARVQSIPHGGEIEPGFPPTHAHDHEGAPGADDKRESHFIGVSPAQFWTIFSGMLFNYTLAFFDSTLMGSIHPVITSHFNAANSASWLSTSFLLTCTAFQPLFGRISDTFGRRPVYLFSILVFFLTTAWCAEAQSIGSFIAARACGGLGAGGVTSLGLIISSDLIHVEYRGIYQSYINLFYGIGGSLGVACGGFIVDLIGWRAAFGIQLPFIFICLVIAYFTTPSSLGPELAKKEGYGVREAIKTIDLTGSFLLVVGVTALMLGINLGGNVLSWSHPFVISSLVAFCFITIFFLRVEAKQKRPCMPLNLLSSAPRANLIFGNFFGNFVIHTVLFNVPLFFQAVRQDSPSKSGLRLLTTSVGLMVTSVMTGFIITWSRRLKPTLVVGALFLVCGGITTSLLSRSIPDWLTMVLITPSSFGQGFAFPTTMMSVLATSDQADQAVVTTTLGLFRNLGSVMGVAISSWVLQNSLIYYLDNIITGPDSAGIILRVRKSISEISRLDPLHKDQAIQAYEKALRATFLSSILFGTIVVLLVLPIKLPRLGRKR</sequence>
<evidence type="ECO:0000256" key="2">
    <source>
        <dbReference type="ARBA" id="ARBA00022692"/>
    </source>
</evidence>
<feature type="domain" description="Major facilitator superfamily (MFS) profile" evidence="7">
    <location>
        <begin position="99"/>
        <end position="588"/>
    </location>
</feature>
<dbReference type="OrthoDB" id="419537at2759"/>
<feature type="transmembrane region" description="Helical" evidence="6">
    <location>
        <begin position="401"/>
        <end position="424"/>
    </location>
</feature>
<evidence type="ECO:0000256" key="1">
    <source>
        <dbReference type="ARBA" id="ARBA00004141"/>
    </source>
</evidence>
<dbReference type="AlphaFoldDB" id="A0A2B7YEQ4"/>
<accession>A0A2B7YEQ4</accession>
<evidence type="ECO:0000313" key="9">
    <source>
        <dbReference type="Proteomes" id="UP000224634"/>
    </source>
</evidence>
<feature type="transmembrane region" description="Helical" evidence="6">
    <location>
        <begin position="197"/>
        <end position="216"/>
    </location>
</feature>
<feature type="transmembrane region" description="Helical" evidence="6">
    <location>
        <begin position="564"/>
        <end position="586"/>
    </location>
</feature>
<feature type="transmembrane region" description="Helical" evidence="6">
    <location>
        <begin position="297"/>
        <end position="317"/>
    </location>
</feature>
<evidence type="ECO:0000256" key="5">
    <source>
        <dbReference type="SAM" id="MobiDB-lite"/>
    </source>
</evidence>
<keyword evidence="2 6" id="KW-0812">Transmembrane</keyword>
<dbReference type="Pfam" id="PF07690">
    <property type="entry name" value="MFS_1"/>
    <property type="match status" value="1"/>
</dbReference>
<feature type="transmembrane region" description="Helical" evidence="6">
    <location>
        <begin position="323"/>
        <end position="345"/>
    </location>
</feature>
<feature type="transmembrane region" description="Helical" evidence="6">
    <location>
        <begin position="164"/>
        <end position="191"/>
    </location>
</feature>
<proteinExistence type="predicted"/>
<feature type="region of interest" description="Disordered" evidence="5">
    <location>
        <begin position="1"/>
        <end position="41"/>
    </location>
</feature>
<feature type="transmembrane region" description="Helical" evidence="6">
    <location>
        <begin position="431"/>
        <end position="450"/>
    </location>
</feature>
<feature type="transmembrane region" description="Helical" evidence="6">
    <location>
        <begin position="256"/>
        <end position="276"/>
    </location>
</feature>
<evidence type="ECO:0000313" key="8">
    <source>
        <dbReference type="EMBL" id="PGH19559.1"/>
    </source>
</evidence>
<dbReference type="PANTHER" id="PTHR23501">
    <property type="entry name" value="MAJOR FACILITATOR SUPERFAMILY"/>
    <property type="match status" value="1"/>
</dbReference>
<dbReference type="PROSITE" id="PS50850">
    <property type="entry name" value="MFS"/>
    <property type="match status" value="1"/>
</dbReference>
<dbReference type="SUPFAM" id="SSF103473">
    <property type="entry name" value="MFS general substrate transporter"/>
    <property type="match status" value="2"/>
</dbReference>